<dbReference type="Pfam" id="PF01546">
    <property type="entry name" value="Peptidase_M20"/>
    <property type="match status" value="1"/>
</dbReference>
<protein>
    <recommendedName>
        <fullName evidence="6">Peptidase M20 dimerisation domain-containing protein</fullName>
    </recommendedName>
</protein>
<sequence length="453" mass="51021">MTINRMQKVSVFVLLLLFFSPGLTSSQKIDWQTVEDRTVRMFQEYLAINTCNPPGDVAAAAEFFKAIFEKEGIPVELIWTDKNTGRVNVLARLKGSEKKRPLMMLNHMDTVPVDRSGWSVDPFAALKKDGYIYGRGALDMKNFGIVQFMTMLLLKKNNIALDRDVIFLAVADEETSGALGAGWIARNKWEEINAEYVLDEGGFGTQGFFTKDNRLIFSVGVAEKKVLWLRLSTSGPSGHGSMPFKENANFIMAQALSRVASYVTTINITPPVAEMIKRLGKLADTPYNNALQRNTISLTVTKGFVGDPPKSNVIPGKAEAVLDCRLLPDQDPDEFVSKLKKIINDPRVKFSYIERPIESIVSSYDTELFKIIEEETRAVFPDSVTVPHLIIYGTDSRFFRRKGASCYGFFPGPVTMEEYQAIHGNDERIREKSLRAAVRIYYNVVRTFCEEKK</sequence>
<dbReference type="InterPro" id="IPR047177">
    <property type="entry name" value="Pept_M20A"/>
</dbReference>
<dbReference type="PANTHER" id="PTHR45962">
    <property type="entry name" value="N-FATTY-ACYL-AMINO ACID SYNTHASE/HYDROLASE PM20D1"/>
    <property type="match status" value="1"/>
</dbReference>
<evidence type="ECO:0000256" key="1">
    <source>
        <dbReference type="ARBA" id="ARBA00006247"/>
    </source>
</evidence>
<keyword evidence="2" id="KW-0645">Protease</keyword>
<reference evidence="7" key="1">
    <citation type="journal article" date="2015" name="Nature">
        <title>Complex archaea that bridge the gap between prokaryotes and eukaryotes.</title>
        <authorList>
            <person name="Spang A."/>
            <person name="Saw J.H."/>
            <person name="Jorgensen S.L."/>
            <person name="Zaremba-Niedzwiedzka K."/>
            <person name="Martijn J."/>
            <person name="Lind A.E."/>
            <person name="van Eijk R."/>
            <person name="Schleper C."/>
            <person name="Guy L."/>
            <person name="Ettema T.J."/>
        </authorList>
    </citation>
    <scope>NUCLEOTIDE SEQUENCE</scope>
</reference>
<keyword evidence="3" id="KW-0479">Metal-binding</keyword>
<organism evidence="7">
    <name type="scientific">marine sediment metagenome</name>
    <dbReference type="NCBI Taxonomy" id="412755"/>
    <lineage>
        <taxon>unclassified sequences</taxon>
        <taxon>metagenomes</taxon>
        <taxon>ecological metagenomes</taxon>
    </lineage>
</organism>
<comment type="caution">
    <text evidence="7">The sequence shown here is derived from an EMBL/GenBank/DDBJ whole genome shotgun (WGS) entry which is preliminary data.</text>
</comment>
<evidence type="ECO:0000256" key="5">
    <source>
        <dbReference type="ARBA" id="ARBA00022833"/>
    </source>
</evidence>
<dbReference type="InterPro" id="IPR036264">
    <property type="entry name" value="Bact_exopeptidase_dim_dom"/>
</dbReference>
<dbReference type="InterPro" id="IPR011650">
    <property type="entry name" value="Peptidase_M20_dimer"/>
</dbReference>
<comment type="similarity">
    <text evidence="1">Belongs to the peptidase M20A family.</text>
</comment>
<dbReference type="PIRSF" id="PIRSF036696">
    <property type="entry name" value="ACY-1"/>
    <property type="match status" value="1"/>
</dbReference>
<dbReference type="EMBL" id="LAZR01001931">
    <property type="protein sequence ID" value="KKN36957.1"/>
    <property type="molecule type" value="Genomic_DNA"/>
</dbReference>
<keyword evidence="4" id="KW-0378">Hydrolase</keyword>
<dbReference type="Gene3D" id="3.30.70.360">
    <property type="match status" value="1"/>
</dbReference>
<dbReference type="AlphaFoldDB" id="A0A0F9QIW7"/>
<dbReference type="GO" id="GO:0046872">
    <property type="term" value="F:metal ion binding"/>
    <property type="evidence" value="ECO:0007669"/>
    <property type="project" value="UniProtKB-KW"/>
</dbReference>
<evidence type="ECO:0000256" key="3">
    <source>
        <dbReference type="ARBA" id="ARBA00022723"/>
    </source>
</evidence>
<dbReference type="Gene3D" id="3.40.630.10">
    <property type="entry name" value="Zn peptidases"/>
    <property type="match status" value="1"/>
</dbReference>
<name>A0A0F9QIW7_9ZZZZ</name>
<keyword evidence="5" id="KW-0862">Zinc</keyword>
<dbReference type="GO" id="GO:0008233">
    <property type="term" value="F:peptidase activity"/>
    <property type="evidence" value="ECO:0007669"/>
    <property type="project" value="UniProtKB-KW"/>
</dbReference>
<dbReference type="PANTHER" id="PTHR45962:SF1">
    <property type="entry name" value="N-FATTY-ACYL-AMINO ACID SYNTHASE_HYDROLASE PM20D1"/>
    <property type="match status" value="1"/>
</dbReference>
<proteinExistence type="inferred from homology"/>
<dbReference type="Pfam" id="PF07687">
    <property type="entry name" value="M20_dimer"/>
    <property type="match status" value="1"/>
</dbReference>
<accession>A0A0F9QIW7</accession>
<dbReference type="SUPFAM" id="SSF55031">
    <property type="entry name" value="Bacterial exopeptidase dimerisation domain"/>
    <property type="match status" value="1"/>
</dbReference>
<feature type="domain" description="Peptidase M20 dimerisation" evidence="6">
    <location>
        <begin position="222"/>
        <end position="346"/>
    </location>
</feature>
<dbReference type="SUPFAM" id="SSF53187">
    <property type="entry name" value="Zn-dependent exopeptidases"/>
    <property type="match status" value="1"/>
</dbReference>
<dbReference type="Gene3D" id="1.10.150.900">
    <property type="match status" value="1"/>
</dbReference>
<evidence type="ECO:0000256" key="4">
    <source>
        <dbReference type="ARBA" id="ARBA00022801"/>
    </source>
</evidence>
<gene>
    <name evidence="7" type="ORF">LCGC14_0768450</name>
</gene>
<dbReference type="GO" id="GO:0006508">
    <property type="term" value="P:proteolysis"/>
    <property type="evidence" value="ECO:0007669"/>
    <property type="project" value="UniProtKB-KW"/>
</dbReference>
<evidence type="ECO:0000259" key="6">
    <source>
        <dbReference type="Pfam" id="PF07687"/>
    </source>
</evidence>
<dbReference type="InterPro" id="IPR002933">
    <property type="entry name" value="Peptidase_M20"/>
</dbReference>
<evidence type="ECO:0000256" key="2">
    <source>
        <dbReference type="ARBA" id="ARBA00022670"/>
    </source>
</evidence>
<evidence type="ECO:0000313" key="7">
    <source>
        <dbReference type="EMBL" id="KKN36957.1"/>
    </source>
</evidence>